<organism evidence="6 7">
    <name type="scientific">Georgenia ruanii</name>
    <dbReference type="NCBI Taxonomy" id="348442"/>
    <lineage>
        <taxon>Bacteria</taxon>
        <taxon>Bacillati</taxon>
        <taxon>Actinomycetota</taxon>
        <taxon>Actinomycetes</taxon>
        <taxon>Micrococcales</taxon>
        <taxon>Bogoriellaceae</taxon>
        <taxon>Georgenia</taxon>
    </lineage>
</organism>
<dbReference type="HAMAP" id="MF_01875">
    <property type="entry name" value="Prokaryotic_Ku"/>
    <property type="match status" value="1"/>
</dbReference>
<comment type="caution">
    <text evidence="6">The sequence shown here is derived from an EMBL/GenBank/DDBJ whole genome shotgun (WGS) entry which is preliminary data.</text>
</comment>
<dbReference type="OrthoDB" id="9795084at2"/>
<evidence type="ECO:0000256" key="3">
    <source>
        <dbReference type="HAMAP-Rule" id="MF_01875"/>
    </source>
</evidence>
<evidence type="ECO:0000313" key="6">
    <source>
        <dbReference type="EMBL" id="MPV89411.1"/>
    </source>
</evidence>
<comment type="similarity">
    <text evidence="3">Belongs to the prokaryotic Ku family.</text>
</comment>
<name>A0A7J9UXR0_9MICO</name>
<dbReference type="PANTHER" id="PTHR41251">
    <property type="entry name" value="NON-HOMOLOGOUS END JOINING PROTEIN KU"/>
    <property type="match status" value="1"/>
</dbReference>
<dbReference type="InterPro" id="IPR009187">
    <property type="entry name" value="Prok_Ku"/>
</dbReference>
<dbReference type="CDD" id="cd00789">
    <property type="entry name" value="KU_like"/>
    <property type="match status" value="1"/>
</dbReference>
<feature type="domain" description="Ku" evidence="5">
    <location>
        <begin position="52"/>
        <end position="179"/>
    </location>
</feature>
<dbReference type="Proteomes" id="UP000429644">
    <property type="component" value="Unassembled WGS sequence"/>
</dbReference>
<dbReference type="SUPFAM" id="SSF100939">
    <property type="entry name" value="SPOC domain-like"/>
    <property type="match status" value="1"/>
</dbReference>
<dbReference type="GO" id="GO:0003690">
    <property type="term" value="F:double-stranded DNA binding"/>
    <property type="evidence" value="ECO:0007669"/>
    <property type="project" value="UniProtKB-UniRule"/>
</dbReference>
<feature type="compositionally biased region" description="Basic residues" evidence="4">
    <location>
        <begin position="261"/>
        <end position="270"/>
    </location>
</feature>
<feature type="compositionally biased region" description="Basic residues" evidence="4">
    <location>
        <begin position="382"/>
        <end position="395"/>
    </location>
</feature>
<reference evidence="6 7" key="1">
    <citation type="submission" date="2019-10" db="EMBL/GenBank/DDBJ databases">
        <title>Georgenia wutianyii sp. nov. and Georgenia yuyongxinii sp. nov. isolated from plateau pika (Ochotona curzoniae) in the Qinghai-Tibet plateau of China.</title>
        <authorList>
            <person name="Tian Z."/>
        </authorList>
    </citation>
    <scope>NUCLEOTIDE SEQUENCE [LARGE SCALE GENOMIC DNA]</scope>
    <source>
        <strain evidence="6 7">JCM 15130</strain>
    </source>
</reference>
<evidence type="ECO:0000259" key="5">
    <source>
        <dbReference type="SMART" id="SM00559"/>
    </source>
</evidence>
<evidence type="ECO:0000256" key="2">
    <source>
        <dbReference type="ARBA" id="ARBA00023172"/>
    </source>
</evidence>
<dbReference type="EMBL" id="WHPD01002608">
    <property type="protein sequence ID" value="MPV89411.1"/>
    <property type="molecule type" value="Genomic_DNA"/>
</dbReference>
<protein>
    <recommendedName>
        <fullName evidence="3">Non-homologous end joining protein Ku</fullName>
    </recommendedName>
</protein>
<feature type="compositionally biased region" description="Acidic residues" evidence="4">
    <location>
        <begin position="274"/>
        <end position="283"/>
    </location>
</feature>
<dbReference type="AlphaFoldDB" id="A0A7J9UXR0"/>
<evidence type="ECO:0000313" key="7">
    <source>
        <dbReference type="Proteomes" id="UP000429644"/>
    </source>
</evidence>
<dbReference type="GO" id="GO:0006303">
    <property type="term" value="P:double-strand break repair via nonhomologous end joining"/>
    <property type="evidence" value="ECO:0007669"/>
    <property type="project" value="UniProtKB-UniRule"/>
</dbReference>
<keyword evidence="7" id="KW-1185">Reference proteome</keyword>
<feature type="compositionally biased region" description="Basic and acidic residues" evidence="4">
    <location>
        <begin position="318"/>
        <end position="344"/>
    </location>
</feature>
<keyword evidence="1 3" id="KW-0238">DNA-binding</keyword>
<keyword evidence="3" id="KW-0234">DNA repair</keyword>
<dbReference type="PANTHER" id="PTHR41251:SF1">
    <property type="entry name" value="NON-HOMOLOGOUS END JOINING PROTEIN KU"/>
    <property type="match status" value="1"/>
</dbReference>
<feature type="region of interest" description="Disordered" evidence="4">
    <location>
        <begin position="256"/>
        <end position="395"/>
    </location>
</feature>
<dbReference type="GO" id="GO:0006310">
    <property type="term" value="P:DNA recombination"/>
    <property type="evidence" value="ECO:0007669"/>
    <property type="project" value="UniProtKB-KW"/>
</dbReference>
<comment type="subunit">
    <text evidence="3">Homodimer. Interacts with LigD.</text>
</comment>
<dbReference type="RefSeq" id="WP_152232133.1">
    <property type="nucleotide sequence ID" value="NZ_BAAAOT010000020.1"/>
</dbReference>
<dbReference type="InterPro" id="IPR016194">
    <property type="entry name" value="SPOC-like_C_dom_sf"/>
</dbReference>
<keyword evidence="3" id="KW-0227">DNA damage</keyword>
<proteinExistence type="inferred from homology"/>
<comment type="function">
    <text evidence="3">With LigD forms a non-homologous end joining (NHEJ) DNA repair enzyme, which repairs dsDNA breaks with reduced fidelity. Binds linear dsDNA with 5'- and 3'- overhangs but not closed circular dsDNA nor ssDNA. Recruits and stimulates the ligase activity of LigD.</text>
</comment>
<dbReference type="Pfam" id="PF02735">
    <property type="entry name" value="Ku"/>
    <property type="match status" value="1"/>
</dbReference>
<dbReference type="Gene3D" id="2.40.290.10">
    <property type="match status" value="1"/>
</dbReference>
<gene>
    <name evidence="3" type="primary">ku</name>
    <name evidence="6" type="ORF">GB882_12100</name>
</gene>
<sequence>MRAIWKGSISFGLVNVPIKLFSATESHDVELHQVHNADGGRIRYQRRCEVCGKVVDYQDIAKAYDDGDRTVVLTDEDFDALPVEKSREISVLEFVPSDQLDPIMFQKPYYLAPDSKSTKSYVLLRRTLEETDRTAIVNFTLREKTRLGALRVRGDVLVLQSLLWEDEVREANFPELEQSVTLSSKEMEMASALVSSFESDFNPDEFEDEYQVELRQLIQAKLEQGEAVDTEKTFGETGEEEGAEVLDLMEALRRSVEASRGKKTGAKGRRTGTDDEAPADQADEEKPAGKSAGTKRPARKSAGEKTATAGEKAPARRTAAEKAPARRTAAEKAPARRTAAEKAPAHKTTASKTADEKAPARRSTAKRASAETAEEKPAAKKTTSRTKKTPAKKTA</sequence>
<dbReference type="SMART" id="SM00559">
    <property type="entry name" value="Ku78"/>
    <property type="match status" value="1"/>
</dbReference>
<dbReference type="FunFam" id="2.40.290.10:FF:000004">
    <property type="entry name" value="Non-homologous end joining protein Ku"/>
    <property type="match status" value="1"/>
</dbReference>
<dbReference type="InterPro" id="IPR006164">
    <property type="entry name" value="DNA_bd_Ku70/Ku80"/>
</dbReference>
<evidence type="ECO:0000256" key="1">
    <source>
        <dbReference type="ARBA" id="ARBA00023125"/>
    </source>
</evidence>
<evidence type="ECO:0000256" key="4">
    <source>
        <dbReference type="SAM" id="MobiDB-lite"/>
    </source>
</evidence>
<accession>A0A7J9UXR0</accession>
<dbReference type="NCBIfam" id="TIGR02772">
    <property type="entry name" value="Ku_bact"/>
    <property type="match status" value="1"/>
</dbReference>
<keyword evidence="2 3" id="KW-0233">DNA recombination</keyword>